<protein>
    <submittedName>
        <fullName evidence="4">Uncharacterized protein LOC116301838</fullName>
    </submittedName>
</protein>
<evidence type="ECO:0000313" key="3">
    <source>
        <dbReference type="Proteomes" id="UP000515163"/>
    </source>
</evidence>
<keyword evidence="1" id="KW-1015">Disulfide bond</keyword>
<dbReference type="InterPro" id="IPR008979">
    <property type="entry name" value="Galactose-bd-like_sf"/>
</dbReference>
<dbReference type="Proteomes" id="UP000515163">
    <property type="component" value="Unplaced"/>
</dbReference>
<evidence type="ECO:0000313" key="4">
    <source>
        <dbReference type="RefSeq" id="XP_031566837.1"/>
    </source>
</evidence>
<dbReference type="SUPFAM" id="SSF49785">
    <property type="entry name" value="Galactose-binding domain-like"/>
    <property type="match status" value="1"/>
</dbReference>
<dbReference type="InParanoid" id="A0A6P8IJB6"/>
<sequence>MVLYKYLIYKLSLLLALLQASIVGQYAYAGEVFLAGGATPNQGVLWVRDSIHGVLRVYVGYEQSEKLIDKQTIVACRMLDLPGEPRTVPFSTIRHREKVFVVEHCHGNETSLFNCSTIVDSETNHKRQLRINCGRPSVNVEFLKSTNQSSVGNGSSSHLALDHDINTCFITKEEENPWIELILERTVYIHEITMITNNAVPAAVKTSNNKTGQSSYCSVTMDTGYKQTAKCSIEFKTNIIRIGLSQVNRSLSLCWLQVAAFDSSINALGITHRHWIIPSKNHSVLKLNVEDTLSKTDFSVMTSFDFLRAEEKGIVKLHALMGYLLVSKQGRYIVSAMFNSQHELWIRIAKEPGLDRKGLETSWSASWILEY</sequence>
<keyword evidence="3" id="KW-1185">Reference proteome</keyword>
<dbReference type="InterPro" id="IPR036772">
    <property type="entry name" value="SRCR-like_dom_sf"/>
</dbReference>
<proteinExistence type="predicted"/>
<dbReference type="AlphaFoldDB" id="A0A6P8IJB6"/>
<evidence type="ECO:0000256" key="1">
    <source>
        <dbReference type="ARBA" id="ARBA00023157"/>
    </source>
</evidence>
<reference evidence="4" key="1">
    <citation type="submission" date="2025-08" db="UniProtKB">
        <authorList>
            <consortium name="RefSeq"/>
        </authorList>
    </citation>
    <scope>IDENTIFICATION</scope>
    <source>
        <tissue evidence="4">Tentacle</tissue>
    </source>
</reference>
<dbReference type="Gene3D" id="3.10.250.10">
    <property type="entry name" value="SRCR-like domain"/>
    <property type="match status" value="1"/>
</dbReference>
<organism evidence="3 4">
    <name type="scientific">Actinia tenebrosa</name>
    <name type="common">Australian red waratah sea anemone</name>
    <dbReference type="NCBI Taxonomy" id="6105"/>
    <lineage>
        <taxon>Eukaryota</taxon>
        <taxon>Metazoa</taxon>
        <taxon>Cnidaria</taxon>
        <taxon>Anthozoa</taxon>
        <taxon>Hexacorallia</taxon>
        <taxon>Actiniaria</taxon>
        <taxon>Actiniidae</taxon>
        <taxon>Actinia</taxon>
    </lineage>
</organism>
<dbReference type="Gene3D" id="2.60.120.260">
    <property type="entry name" value="Galactose-binding domain-like"/>
    <property type="match status" value="1"/>
</dbReference>
<keyword evidence="2" id="KW-0732">Signal</keyword>
<gene>
    <name evidence="4" type="primary">LOC116301838</name>
</gene>
<dbReference type="RefSeq" id="XP_031566837.1">
    <property type="nucleotide sequence ID" value="XM_031710977.1"/>
</dbReference>
<feature type="chain" id="PRO_5028325767" evidence="2">
    <location>
        <begin position="30"/>
        <end position="371"/>
    </location>
</feature>
<name>A0A6P8IJB6_ACTTE</name>
<dbReference type="GeneID" id="116301838"/>
<dbReference type="GO" id="GO:0016020">
    <property type="term" value="C:membrane"/>
    <property type="evidence" value="ECO:0007669"/>
    <property type="project" value="InterPro"/>
</dbReference>
<evidence type="ECO:0000256" key="2">
    <source>
        <dbReference type="SAM" id="SignalP"/>
    </source>
</evidence>
<accession>A0A6P8IJB6</accession>
<dbReference type="KEGG" id="aten:116301838"/>
<feature type="signal peptide" evidence="2">
    <location>
        <begin position="1"/>
        <end position="29"/>
    </location>
</feature>